<protein>
    <recommendedName>
        <fullName evidence="2">Cellulase</fullName>
    </recommendedName>
</protein>
<gene>
    <name evidence="1" type="ORF">SCFA_2940001</name>
</gene>
<organism evidence="1">
    <name type="scientific">anaerobic digester metagenome</name>
    <dbReference type="NCBI Taxonomy" id="1263854"/>
    <lineage>
        <taxon>unclassified sequences</taxon>
        <taxon>metagenomes</taxon>
        <taxon>ecological metagenomes</taxon>
    </lineage>
</organism>
<evidence type="ECO:0008006" key="2">
    <source>
        <dbReference type="Google" id="ProtNLM"/>
    </source>
</evidence>
<evidence type="ECO:0000313" key="1">
    <source>
        <dbReference type="EMBL" id="VFU15274.1"/>
    </source>
</evidence>
<dbReference type="AlphaFoldDB" id="A0A485M778"/>
<reference evidence="1" key="1">
    <citation type="submission" date="2019-03" db="EMBL/GenBank/DDBJ databases">
        <authorList>
            <person name="Hao L."/>
        </authorList>
    </citation>
    <scope>NUCLEOTIDE SEQUENCE</scope>
</reference>
<sequence>MMDACYQAYLATKETSWLKYMEWAFSWFLGNNDNQKAVYDFTTGGCYDGLQPGGVNRNRGGESTVSFLLALHRMQQIPAMAMTAK</sequence>
<name>A0A485M778_9ZZZZ</name>
<dbReference type="EMBL" id="CAADRN010000217">
    <property type="protein sequence ID" value="VFU15274.1"/>
    <property type="molecule type" value="Genomic_DNA"/>
</dbReference>
<proteinExistence type="predicted"/>
<accession>A0A485M778</accession>